<dbReference type="PRINTS" id="PR00413">
    <property type="entry name" value="HADHALOGNASE"/>
</dbReference>
<dbReference type="PANTHER" id="PTHR46470:SF3">
    <property type="entry name" value="N-ACYLNEURAMINATE-9-PHOSPHATASE"/>
    <property type="match status" value="1"/>
</dbReference>
<dbReference type="PANTHER" id="PTHR46470">
    <property type="entry name" value="N-ACYLNEURAMINATE-9-PHOSPHATASE"/>
    <property type="match status" value="1"/>
</dbReference>
<dbReference type="Pfam" id="PF13419">
    <property type="entry name" value="HAD_2"/>
    <property type="match status" value="1"/>
</dbReference>
<dbReference type="InterPro" id="IPR006439">
    <property type="entry name" value="HAD-SF_hydro_IA"/>
</dbReference>
<dbReference type="Proteomes" id="UP000008312">
    <property type="component" value="Unassembled WGS sequence"/>
</dbReference>
<dbReference type="InterPro" id="IPR041492">
    <property type="entry name" value="HAD_2"/>
</dbReference>
<keyword evidence="5" id="KW-1185">Reference proteome</keyword>
<keyword evidence="3" id="KW-0460">Magnesium</keyword>
<evidence type="ECO:0000256" key="3">
    <source>
        <dbReference type="ARBA" id="ARBA00022842"/>
    </source>
</evidence>
<evidence type="ECO:0000256" key="1">
    <source>
        <dbReference type="ARBA" id="ARBA00001946"/>
    </source>
</evidence>
<keyword evidence="2" id="KW-0378">Hydrolase</keyword>
<dbReference type="GeneID" id="24922754"/>
<dbReference type="AlphaFoldDB" id="D8M6R8"/>
<dbReference type="Gene3D" id="3.40.50.1000">
    <property type="entry name" value="HAD superfamily/HAD-like"/>
    <property type="match status" value="1"/>
</dbReference>
<comment type="cofactor">
    <cofactor evidence="1">
        <name>Mg(2+)</name>
        <dbReference type="ChEBI" id="CHEBI:18420"/>
    </cofactor>
</comment>
<proteinExistence type="predicted"/>
<dbReference type="EMBL" id="FN668661">
    <property type="protein sequence ID" value="CBK23486.2"/>
    <property type="molecule type" value="Genomic_DNA"/>
</dbReference>
<protein>
    <recommendedName>
        <fullName evidence="6">Haloacid dehalogenase-like hydrolase</fullName>
    </recommendedName>
</protein>
<accession>D8M6R8</accession>
<dbReference type="InterPro" id="IPR023214">
    <property type="entry name" value="HAD_sf"/>
</dbReference>
<sequence>MQVDRAKSIIAGTRIVTFDIDLTLAYMDEAVENADRFLFDYVTKYYPELGISYQDEIMDMMDELLRSRNFDYKNIGELRKHVLSSFVEKSPYDPSVTEELFDVWRKERNKTKLIPYAQELVELLHNHGFLLGIITNGTADLSCHPDLNSLFTAFVNSDLCGDRKPTRVPFDKMKEIMGIYDSSMYMHVGDDYSSDVEGAHNSGWKSVLISRSSTPYPQGKKAPDLCVKSLRDLYLLFKAVLE</sequence>
<dbReference type="GO" id="GO:0046380">
    <property type="term" value="P:N-acetylneuraminate biosynthetic process"/>
    <property type="evidence" value="ECO:0007669"/>
    <property type="project" value="TreeGrafter"/>
</dbReference>
<evidence type="ECO:0000313" key="4">
    <source>
        <dbReference type="EMBL" id="CBK23486.2"/>
    </source>
</evidence>
<gene>
    <name evidence="4" type="ORF">GSBLH_T00006630001</name>
</gene>
<evidence type="ECO:0000313" key="5">
    <source>
        <dbReference type="Proteomes" id="UP000008312"/>
    </source>
</evidence>
<dbReference type="InterPro" id="IPR051400">
    <property type="entry name" value="HAD-like_hydrolase"/>
</dbReference>
<dbReference type="SUPFAM" id="SSF56784">
    <property type="entry name" value="HAD-like"/>
    <property type="match status" value="1"/>
</dbReference>
<organism evidence="4">
    <name type="scientific">Blastocystis hominis</name>
    <dbReference type="NCBI Taxonomy" id="12968"/>
    <lineage>
        <taxon>Eukaryota</taxon>
        <taxon>Sar</taxon>
        <taxon>Stramenopiles</taxon>
        <taxon>Bigyra</taxon>
        <taxon>Opalozoa</taxon>
        <taxon>Opalinata</taxon>
        <taxon>Blastocystidae</taxon>
        <taxon>Blastocystis</taxon>
    </lineage>
</organism>
<evidence type="ECO:0000256" key="2">
    <source>
        <dbReference type="ARBA" id="ARBA00022801"/>
    </source>
</evidence>
<dbReference type="InterPro" id="IPR036412">
    <property type="entry name" value="HAD-like_sf"/>
</dbReference>
<dbReference type="Gene3D" id="1.20.120.1600">
    <property type="match status" value="1"/>
</dbReference>
<dbReference type="InParanoid" id="D8M6R8"/>
<dbReference type="RefSeq" id="XP_012897534.1">
    <property type="nucleotide sequence ID" value="XM_013042080.1"/>
</dbReference>
<evidence type="ECO:0008006" key="6">
    <source>
        <dbReference type="Google" id="ProtNLM"/>
    </source>
</evidence>
<dbReference type="GO" id="GO:0050124">
    <property type="term" value="F:N-acylneuraminate-9-phosphatase activity"/>
    <property type="evidence" value="ECO:0007669"/>
    <property type="project" value="TreeGrafter"/>
</dbReference>
<reference evidence="4" key="1">
    <citation type="submission" date="2010-02" db="EMBL/GenBank/DDBJ databases">
        <title>Sequencing and annotation of the Blastocystis hominis genome.</title>
        <authorList>
            <person name="Wincker P."/>
        </authorList>
    </citation>
    <scope>NUCLEOTIDE SEQUENCE</scope>
    <source>
        <strain evidence="4">Singapore isolate B</strain>
    </source>
</reference>
<name>D8M6R8_BLAHO</name>
<dbReference type="OrthoDB" id="444127at2759"/>
<dbReference type="OMA" id="IRSMDYN"/>